<keyword evidence="6" id="KW-0769">Symport</keyword>
<dbReference type="Pfam" id="PF00375">
    <property type="entry name" value="SDF"/>
    <property type="match status" value="1"/>
</dbReference>
<evidence type="ECO:0000256" key="6">
    <source>
        <dbReference type="RuleBase" id="RU361216"/>
    </source>
</evidence>
<keyword evidence="5" id="KW-0472">Membrane</keyword>
<keyword evidence="4" id="KW-1133">Transmembrane helix</keyword>
<accession>A0A7D9E6C7</accession>
<evidence type="ECO:0000256" key="2">
    <source>
        <dbReference type="ARBA" id="ARBA00022448"/>
    </source>
</evidence>
<dbReference type="InterPro" id="IPR001991">
    <property type="entry name" value="Na-dicarboxylate_symporter"/>
</dbReference>
<dbReference type="AlphaFoldDB" id="A0A7D9E6C7"/>
<evidence type="ECO:0000256" key="4">
    <source>
        <dbReference type="ARBA" id="ARBA00022989"/>
    </source>
</evidence>
<comment type="similarity">
    <text evidence="6">Belongs to the dicarboxylate/amino acid:cation symporter (DAACS) (TC 2.A.23) family.</text>
</comment>
<organism evidence="7 8">
    <name type="scientific">Paramuricea clavata</name>
    <name type="common">Red gorgonian</name>
    <name type="synonym">Violescent sea-whip</name>
    <dbReference type="NCBI Taxonomy" id="317549"/>
    <lineage>
        <taxon>Eukaryota</taxon>
        <taxon>Metazoa</taxon>
        <taxon>Cnidaria</taxon>
        <taxon>Anthozoa</taxon>
        <taxon>Octocorallia</taxon>
        <taxon>Malacalcyonacea</taxon>
        <taxon>Plexauridae</taxon>
        <taxon>Paramuricea</taxon>
    </lineage>
</organism>
<dbReference type="PANTHER" id="PTHR11958">
    <property type="entry name" value="SODIUM/DICARBOXYLATE SYMPORTER-RELATED"/>
    <property type="match status" value="1"/>
</dbReference>
<dbReference type="GO" id="GO:0015293">
    <property type="term" value="F:symporter activity"/>
    <property type="evidence" value="ECO:0007669"/>
    <property type="project" value="UniProtKB-UniRule"/>
</dbReference>
<evidence type="ECO:0000313" key="8">
    <source>
        <dbReference type="Proteomes" id="UP001152795"/>
    </source>
</evidence>
<evidence type="ECO:0000256" key="5">
    <source>
        <dbReference type="ARBA" id="ARBA00023136"/>
    </source>
</evidence>
<dbReference type="EMBL" id="CACRXK020004467">
    <property type="protein sequence ID" value="CAB4002848.1"/>
    <property type="molecule type" value="Genomic_DNA"/>
</dbReference>
<keyword evidence="8" id="KW-1185">Reference proteome</keyword>
<evidence type="ECO:0000256" key="3">
    <source>
        <dbReference type="ARBA" id="ARBA00022692"/>
    </source>
</evidence>
<sequence length="178" mass="19450">MDIFIWPDESLHLIYSIPTVFCFGISGVVYSDIFCAEYYEYSGNIPSEYLRISTNITNIPASIPSLSSSIATLAAPPVPASTPLAVHGLVLPIIGIPKADIGLIVAIDWFVDRFATPVSIWANCIACVIIEHYSREDLQPLKDVTTPREETCTTVGNDANSDVTIDVAEEEEVKTEIN</sequence>
<dbReference type="OrthoDB" id="5877963at2759"/>
<keyword evidence="3" id="KW-0812">Transmembrane</keyword>
<evidence type="ECO:0000313" key="7">
    <source>
        <dbReference type="EMBL" id="CAB4002848.1"/>
    </source>
</evidence>
<name>A0A7D9E6C7_PARCT</name>
<proteinExistence type="inferred from homology"/>
<dbReference type="GO" id="GO:0016020">
    <property type="term" value="C:membrane"/>
    <property type="evidence" value="ECO:0007669"/>
    <property type="project" value="UniProtKB-SubCell"/>
</dbReference>
<dbReference type="Proteomes" id="UP001152795">
    <property type="component" value="Unassembled WGS sequence"/>
</dbReference>
<keyword evidence="2 6" id="KW-0813">Transport</keyword>
<protein>
    <recommendedName>
        <fullName evidence="6">Amino acid transporter</fullName>
    </recommendedName>
</protein>
<dbReference type="Gene3D" id="1.10.3860.10">
    <property type="entry name" value="Sodium:dicarboxylate symporter"/>
    <property type="match status" value="1"/>
</dbReference>
<dbReference type="InterPro" id="IPR050746">
    <property type="entry name" value="DAACS"/>
</dbReference>
<dbReference type="SUPFAM" id="SSF118215">
    <property type="entry name" value="Proton glutamate symport protein"/>
    <property type="match status" value="1"/>
</dbReference>
<comment type="caution">
    <text evidence="7">The sequence shown here is derived from an EMBL/GenBank/DDBJ whole genome shotgun (WGS) entry which is preliminary data.</text>
</comment>
<comment type="subcellular location">
    <subcellularLocation>
        <location evidence="1 6">Membrane</location>
        <topology evidence="1 6">Multi-pass membrane protein</topology>
    </subcellularLocation>
</comment>
<dbReference type="PANTHER" id="PTHR11958:SF63">
    <property type="entry name" value="AMINO ACID TRANSPORTER"/>
    <property type="match status" value="1"/>
</dbReference>
<dbReference type="InterPro" id="IPR036458">
    <property type="entry name" value="Na:dicarbo_symporter_sf"/>
</dbReference>
<reference evidence="7" key="1">
    <citation type="submission" date="2020-04" db="EMBL/GenBank/DDBJ databases">
        <authorList>
            <person name="Alioto T."/>
            <person name="Alioto T."/>
            <person name="Gomez Garrido J."/>
        </authorList>
    </citation>
    <scope>NUCLEOTIDE SEQUENCE</scope>
    <source>
        <strain evidence="7">A484AB</strain>
    </source>
</reference>
<gene>
    <name evidence="7" type="ORF">PACLA_8A056358</name>
</gene>
<evidence type="ECO:0000256" key="1">
    <source>
        <dbReference type="ARBA" id="ARBA00004141"/>
    </source>
</evidence>